<feature type="chain" id="PRO_5031126866" evidence="1">
    <location>
        <begin position="22"/>
        <end position="493"/>
    </location>
</feature>
<dbReference type="AlphaFoldDB" id="A0A7N6ARY3"/>
<dbReference type="InterPro" id="IPR039015">
    <property type="entry name" value="ENDOD1"/>
</dbReference>
<name>A0A7N6ARY3_ANATE</name>
<dbReference type="InParanoid" id="A0A7N6ARY3"/>
<dbReference type="InterPro" id="IPR001604">
    <property type="entry name" value="Endo_G_ENPP1-like_dom"/>
</dbReference>
<evidence type="ECO:0000313" key="4">
    <source>
        <dbReference type="Ensembl" id="ENSATEP00000050820.1"/>
    </source>
</evidence>
<dbReference type="SMART" id="SM00892">
    <property type="entry name" value="Endonuclease_NS"/>
    <property type="match status" value="1"/>
</dbReference>
<feature type="signal peptide" evidence="1">
    <location>
        <begin position="1"/>
        <end position="21"/>
    </location>
</feature>
<keyword evidence="1" id="KW-0732">Signal</keyword>
<protein>
    <submittedName>
        <fullName evidence="4">Uncharacterized protein</fullName>
    </submittedName>
</protein>
<reference evidence="4" key="2">
    <citation type="submission" date="2025-08" db="UniProtKB">
        <authorList>
            <consortium name="Ensembl"/>
        </authorList>
    </citation>
    <scope>IDENTIFICATION</scope>
</reference>
<dbReference type="Proteomes" id="UP000265040">
    <property type="component" value="Chromosome 7"/>
</dbReference>
<organism evidence="4 5">
    <name type="scientific">Anabas testudineus</name>
    <name type="common">Climbing perch</name>
    <name type="synonym">Anthias testudineus</name>
    <dbReference type="NCBI Taxonomy" id="64144"/>
    <lineage>
        <taxon>Eukaryota</taxon>
        <taxon>Metazoa</taxon>
        <taxon>Chordata</taxon>
        <taxon>Craniata</taxon>
        <taxon>Vertebrata</taxon>
        <taxon>Euteleostomi</taxon>
        <taxon>Actinopterygii</taxon>
        <taxon>Neopterygii</taxon>
        <taxon>Teleostei</taxon>
        <taxon>Neoteleostei</taxon>
        <taxon>Acanthomorphata</taxon>
        <taxon>Anabantaria</taxon>
        <taxon>Anabantiformes</taxon>
        <taxon>Anabantoidei</taxon>
        <taxon>Anabantidae</taxon>
        <taxon>Anabas</taxon>
    </lineage>
</organism>
<dbReference type="Ensembl" id="ENSATET00000070580.2">
    <property type="protein sequence ID" value="ENSATEP00000050820.1"/>
    <property type="gene ID" value="ENSATEG00000021350.3"/>
</dbReference>
<evidence type="ECO:0000256" key="1">
    <source>
        <dbReference type="SAM" id="SignalP"/>
    </source>
</evidence>
<feature type="domain" description="ENPP1-3/EXOG-like endonuclease/phosphodiesterase" evidence="2">
    <location>
        <begin position="57"/>
        <end position="268"/>
    </location>
</feature>
<evidence type="ECO:0000259" key="2">
    <source>
        <dbReference type="SMART" id="SM00477"/>
    </source>
</evidence>
<proteinExistence type="predicted"/>
<dbReference type="GeneID" id="113167502"/>
<dbReference type="PANTHER" id="PTHR21472">
    <property type="entry name" value="ENDONUCLEASE DOMAIN-CONTAINING 1 PROTEIN ENDOD1"/>
    <property type="match status" value="1"/>
</dbReference>
<dbReference type="GO" id="GO:0003676">
    <property type="term" value="F:nucleic acid binding"/>
    <property type="evidence" value="ECO:0007669"/>
    <property type="project" value="InterPro"/>
</dbReference>
<sequence length="493" mass="56412">MILWAAFSVALCGLLSIHIRAEVVNSFNGCSDFFYKNEEPSGFDQNAIKICQKLRNRYFYATLYSTYHRIPLYSAYKFDYHCRKNKEARPSGNWCIEPQLSGYMVDYMDSENKYQSNSIKNSQAINADYARSGYDRGHLSPNSFQCNEGREVTFTLTNSAPMVGRFNRVHWRKWESAVRKLLEKQDPSGTAYLVTGTVPASNNRIPRQSTLNQDQQDLNRVTVPSHVWTAVCYYNEIKRDKSFSFGFIGENDQDGSIGFKTIPQLTQDLSEKYSSTSLRIFRDECIFLNTECETQSLYSGIQLSLPCFLFSRSSKPNDELRRKRRQISQEVVCRLLPENPGGCTTSCLYDEEEDEDDYDDFTGAITNYCSSTYSDLTANGQKCLKGYTCGKHGSDYYWCYTSGSWDYCSPPLPAGLTKSGKPCSVRRNCAEYGESYFWCETNGGKAEHCCRRADRFSAVNGRTCTSDSPCNYYGYNYLWCYTTDGTWDYCCTS</sequence>
<dbReference type="InterPro" id="IPR020821">
    <property type="entry name" value="ENPP1-3/EXOG-like_nuc-like"/>
</dbReference>
<dbReference type="Pfam" id="PF01223">
    <property type="entry name" value="Endonuclease_NS"/>
    <property type="match status" value="1"/>
</dbReference>
<keyword evidence="5" id="KW-1185">Reference proteome</keyword>
<feature type="domain" description="DNA/RNA non-specific endonuclease/pyrophosphatase/phosphodiesterase" evidence="3">
    <location>
        <begin position="56"/>
        <end position="280"/>
    </location>
</feature>
<evidence type="ECO:0000259" key="3">
    <source>
        <dbReference type="SMART" id="SM00892"/>
    </source>
</evidence>
<dbReference type="PANTHER" id="PTHR21472:SF21">
    <property type="entry name" value="ENDONUCLEASE DOMAIN-CONTAINING 1 PROTEIN-LIKE-RELATED"/>
    <property type="match status" value="1"/>
</dbReference>
<dbReference type="GO" id="GO:0046872">
    <property type="term" value="F:metal ion binding"/>
    <property type="evidence" value="ECO:0007669"/>
    <property type="project" value="InterPro"/>
</dbReference>
<dbReference type="GeneTree" id="ENSGT01030000234592"/>
<dbReference type="SUPFAM" id="SSF54060">
    <property type="entry name" value="His-Me finger endonucleases"/>
    <property type="match status" value="1"/>
</dbReference>
<reference evidence="4" key="1">
    <citation type="submission" date="2021-04" db="EMBL/GenBank/DDBJ databases">
        <authorList>
            <consortium name="Wellcome Sanger Institute Data Sharing"/>
        </authorList>
    </citation>
    <scope>NUCLEOTIDE SEQUENCE [LARGE SCALE GENOMIC DNA]</scope>
</reference>
<dbReference type="InterPro" id="IPR044925">
    <property type="entry name" value="His-Me_finger_sf"/>
</dbReference>
<dbReference type="OrthoDB" id="69221at2759"/>
<dbReference type="RefSeq" id="XP_026223957.1">
    <property type="nucleotide sequence ID" value="XM_026368172.1"/>
</dbReference>
<reference evidence="4" key="3">
    <citation type="submission" date="2025-09" db="UniProtKB">
        <authorList>
            <consortium name="Ensembl"/>
        </authorList>
    </citation>
    <scope>IDENTIFICATION</scope>
</reference>
<dbReference type="SMART" id="SM00477">
    <property type="entry name" value="NUC"/>
    <property type="match status" value="1"/>
</dbReference>
<dbReference type="GO" id="GO:0016787">
    <property type="term" value="F:hydrolase activity"/>
    <property type="evidence" value="ECO:0007669"/>
    <property type="project" value="InterPro"/>
</dbReference>
<dbReference type="InterPro" id="IPR044929">
    <property type="entry name" value="DNA/RNA_non-sp_Endonuclease_sf"/>
</dbReference>
<dbReference type="Gene3D" id="3.40.570.10">
    <property type="entry name" value="Extracellular Endonuclease, subunit A"/>
    <property type="match status" value="1"/>
</dbReference>
<evidence type="ECO:0000313" key="5">
    <source>
        <dbReference type="Proteomes" id="UP000265040"/>
    </source>
</evidence>
<accession>A0A7N6ARY3</accession>